<keyword evidence="6" id="KW-0408">Iron</keyword>
<evidence type="ECO:0000256" key="5">
    <source>
        <dbReference type="ARBA" id="ARBA00022692"/>
    </source>
</evidence>
<evidence type="ECO:0000256" key="7">
    <source>
        <dbReference type="ARBA" id="ARBA00023065"/>
    </source>
</evidence>
<dbReference type="InterPro" id="IPR039426">
    <property type="entry name" value="TonB-dep_rcpt-like"/>
</dbReference>
<evidence type="ECO:0000256" key="10">
    <source>
        <dbReference type="ARBA" id="ARBA00023237"/>
    </source>
</evidence>
<evidence type="ECO:0000256" key="12">
    <source>
        <dbReference type="RuleBase" id="RU003357"/>
    </source>
</evidence>
<evidence type="ECO:0000259" key="15">
    <source>
        <dbReference type="Pfam" id="PF07715"/>
    </source>
</evidence>
<proteinExistence type="inferred from homology"/>
<gene>
    <name evidence="16" type="ORF">MACH26_06720</name>
</gene>
<dbReference type="AlphaFoldDB" id="A0AA48HEZ7"/>
<accession>A0AA48HEZ7</accession>
<evidence type="ECO:0000313" key="16">
    <source>
        <dbReference type="EMBL" id="BDX05151.1"/>
    </source>
</evidence>
<dbReference type="CDD" id="cd01347">
    <property type="entry name" value="ligand_gated_channel"/>
    <property type="match status" value="1"/>
</dbReference>
<keyword evidence="16" id="KW-0675">Receptor</keyword>
<comment type="subcellular location">
    <subcellularLocation>
        <location evidence="1 11">Cell outer membrane</location>
        <topology evidence="1 11">Multi-pass membrane protein</topology>
    </subcellularLocation>
</comment>
<evidence type="ECO:0000259" key="14">
    <source>
        <dbReference type="Pfam" id="PF00593"/>
    </source>
</evidence>
<keyword evidence="5 11" id="KW-0812">Transmembrane</keyword>
<dbReference type="InterPro" id="IPR036942">
    <property type="entry name" value="Beta-barrel_TonB_sf"/>
</dbReference>
<evidence type="ECO:0000256" key="3">
    <source>
        <dbReference type="ARBA" id="ARBA00022452"/>
    </source>
</evidence>
<keyword evidence="10 11" id="KW-0998">Cell outer membrane</keyword>
<dbReference type="PROSITE" id="PS52016">
    <property type="entry name" value="TONB_DEPENDENT_REC_3"/>
    <property type="match status" value="1"/>
</dbReference>
<reference evidence="16" key="1">
    <citation type="submission" date="2023-01" db="EMBL/GenBank/DDBJ databases">
        <title>Complete genome sequence of Planctobacterium marinum strain Dej080120_11.</title>
        <authorList>
            <person name="Ueki S."/>
            <person name="Maruyama F."/>
        </authorList>
    </citation>
    <scope>NUCLEOTIDE SEQUENCE</scope>
    <source>
        <strain evidence="16">Dej080120_11</strain>
    </source>
</reference>
<dbReference type="GO" id="GO:0006826">
    <property type="term" value="P:iron ion transport"/>
    <property type="evidence" value="ECO:0007669"/>
    <property type="project" value="UniProtKB-KW"/>
</dbReference>
<evidence type="ECO:0000256" key="2">
    <source>
        <dbReference type="ARBA" id="ARBA00022448"/>
    </source>
</evidence>
<keyword evidence="4" id="KW-0410">Iron transport</keyword>
<comment type="similarity">
    <text evidence="11 12">Belongs to the TonB-dependent receptor family.</text>
</comment>
<sequence>MNNTTIKATQTDKGRRSKLSLAVLVALAGSGLSGNALAQEAEQETKGLEKIQVTARKTVESIQEVPVAITSVSADELAENGLAEITEIQSLSPNTTLQRSRGTNSTLTAFIRGVGQQDPLWGYEPGVGIYIDDVYLARPQGAVLDILDVERIEVLRGPQGTLYGKNTIGGAIKYVTKAMSGDPEFSVQGSIGSYNQRDLKVTGQYPISEQLYVGFGYASLNRDGFGEYLQSDLDGQDRENYNKEVTAARITLEYKPSDDLFFRLAWDKTDDDSNAKGGYRLLPSILTDAPVPDSVYDSYTSLPTWNKVELEGLSFTASWDVSDSTTLKYVFSDRESYSPTNIDFDNTPLRIFDVPAIYDDEQTTHELQLNYVNGDFSLVSGLYHYDGESCGQFEAILEVLGVGVFGTPGLTREVSGCSNSTSKAVYAQGSFELSDKWSMTLGARYTQDEREATVNNGLVFETIYPESGWVPGYVRDEATIAAFVPTVLDDEDDWSRFTPRVGVEYQHSDDVMFYASYAQGFKSGTFNPRAQALDVPEVAADPEIVDSFELGMRSDWGDNLRANLTWFTLDHKDRQYISILPGDGYEDLNQRLTNAGKSEASGIEAEFTYLASDALTFNLNIGWIDADFTEVLDTDPTTGELFDKSDRFSISNTPDLTYNLGLNYAFDNQFGDFVFNANYYYRDDYVLFEEDSLLTQDGYGLLNMSLNWYSASGDWTAGLHLKNLTDEEYMVGGYQFVTPDQSDPTDISLYTPGLGGDNTLIAYYGDPRTVTLTVGYRF</sequence>
<dbReference type="RefSeq" id="WP_338291115.1">
    <property type="nucleotide sequence ID" value="NZ_AP027272.1"/>
</dbReference>
<feature type="chain" id="PRO_5041248214" evidence="13">
    <location>
        <begin position="39"/>
        <end position="778"/>
    </location>
</feature>
<evidence type="ECO:0000256" key="8">
    <source>
        <dbReference type="ARBA" id="ARBA00023077"/>
    </source>
</evidence>
<dbReference type="Pfam" id="PF00593">
    <property type="entry name" value="TonB_dep_Rec_b-barrel"/>
    <property type="match status" value="1"/>
</dbReference>
<feature type="domain" description="TonB-dependent receptor-like beta-barrel" evidence="14">
    <location>
        <begin position="258"/>
        <end position="724"/>
    </location>
</feature>
<keyword evidence="7" id="KW-0406">Ion transport</keyword>
<dbReference type="Proteomes" id="UP001333710">
    <property type="component" value="Chromosome"/>
</dbReference>
<dbReference type="Gene3D" id="2.40.170.20">
    <property type="entry name" value="TonB-dependent receptor, beta-barrel domain"/>
    <property type="match status" value="1"/>
</dbReference>
<dbReference type="PANTHER" id="PTHR32552">
    <property type="entry name" value="FERRICHROME IRON RECEPTOR-RELATED"/>
    <property type="match status" value="1"/>
</dbReference>
<evidence type="ECO:0000256" key="4">
    <source>
        <dbReference type="ARBA" id="ARBA00022496"/>
    </source>
</evidence>
<evidence type="ECO:0000256" key="13">
    <source>
        <dbReference type="SAM" id="SignalP"/>
    </source>
</evidence>
<dbReference type="Pfam" id="PF07715">
    <property type="entry name" value="Plug"/>
    <property type="match status" value="1"/>
</dbReference>
<protein>
    <submittedName>
        <fullName evidence="16">TonB-dependent receptor</fullName>
    </submittedName>
</protein>
<evidence type="ECO:0000256" key="1">
    <source>
        <dbReference type="ARBA" id="ARBA00004571"/>
    </source>
</evidence>
<evidence type="ECO:0000256" key="11">
    <source>
        <dbReference type="PROSITE-ProRule" id="PRU01360"/>
    </source>
</evidence>
<keyword evidence="17" id="KW-1185">Reference proteome</keyword>
<evidence type="ECO:0000313" key="17">
    <source>
        <dbReference type="Proteomes" id="UP001333710"/>
    </source>
</evidence>
<organism evidence="16 17">
    <name type="scientific">Planctobacterium marinum</name>
    <dbReference type="NCBI Taxonomy" id="1631968"/>
    <lineage>
        <taxon>Bacteria</taxon>
        <taxon>Pseudomonadati</taxon>
        <taxon>Pseudomonadota</taxon>
        <taxon>Gammaproteobacteria</taxon>
        <taxon>Alteromonadales</taxon>
        <taxon>Alteromonadaceae</taxon>
        <taxon>Planctobacterium</taxon>
    </lineage>
</organism>
<dbReference type="PANTHER" id="PTHR32552:SF81">
    <property type="entry name" value="TONB-DEPENDENT OUTER MEMBRANE RECEPTOR"/>
    <property type="match status" value="1"/>
</dbReference>
<name>A0AA48HEZ7_9ALTE</name>
<keyword evidence="9 11" id="KW-0472">Membrane</keyword>
<dbReference type="GO" id="GO:0009279">
    <property type="term" value="C:cell outer membrane"/>
    <property type="evidence" value="ECO:0007669"/>
    <property type="project" value="UniProtKB-SubCell"/>
</dbReference>
<keyword evidence="13" id="KW-0732">Signal</keyword>
<keyword evidence="2 11" id="KW-0813">Transport</keyword>
<dbReference type="KEGG" id="pmaw:MACH26_06720"/>
<evidence type="ECO:0000256" key="6">
    <source>
        <dbReference type="ARBA" id="ARBA00023004"/>
    </source>
</evidence>
<dbReference type="SUPFAM" id="SSF56935">
    <property type="entry name" value="Porins"/>
    <property type="match status" value="1"/>
</dbReference>
<dbReference type="InterPro" id="IPR000531">
    <property type="entry name" value="Beta-barrel_TonB"/>
</dbReference>
<feature type="signal peptide" evidence="13">
    <location>
        <begin position="1"/>
        <end position="38"/>
    </location>
</feature>
<evidence type="ECO:0000256" key="9">
    <source>
        <dbReference type="ARBA" id="ARBA00023136"/>
    </source>
</evidence>
<keyword evidence="3 11" id="KW-1134">Transmembrane beta strand</keyword>
<dbReference type="InterPro" id="IPR012910">
    <property type="entry name" value="Plug_dom"/>
</dbReference>
<dbReference type="EMBL" id="AP027272">
    <property type="protein sequence ID" value="BDX05151.1"/>
    <property type="molecule type" value="Genomic_DNA"/>
</dbReference>
<keyword evidence="8 12" id="KW-0798">TonB box</keyword>
<feature type="domain" description="TonB-dependent receptor plug" evidence="15">
    <location>
        <begin position="62"/>
        <end position="171"/>
    </location>
</feature>